<sequence length="119" mass="12548">MIIWIGLAGVLGALVRYSLGKVVSGKLGTAFPWATWVINISGSIILGMLYGGHQAGSLPDAMWVVWGTGFCGAYTTFSTFGYETLTLMGQQRQARAVIYVVSSVVVGILGCLAGVWLTA</sequence>
<dbReference type="GO" id="GO:0140114">
    <property type="term" value="P:cellular detoxification of fluoride"/>
    <property type="evidence" value="ECO:0007669"/>
    <property type="project" value="UniProtKB-UniRule"/>
</dbReference>
<dbReference type="Proteomes" id="UP000198538">
    <property type="component" value="Unassembled WGS sequence"/>
</dbReference>
<evidence type="ECO:0000256" key="6">
    <source>
        <dbReference type="ARBA" id="ARBA00023303"/>
    </source>
</evidence>
<accession>A0A1G5BST8</accession>
<keyword evidence="10" id="KW-0479">Metal-binding</keyword>
<comment type="function">
    <text evidence="9 10">Fluoride-specific ion channel. Important for reducing fluoride concentration in the cell, thus reducing its toxicity.</text>
</comment>
<comment type="catalytic activity">
    <reaction evidence="8">
        <text>fluoride(in) = fluoride(out)</text>
        <dbReference type="Rhea" id="RHEA:76159"/>
        <dbReference type="ChEBI" id="CHEBI:17051"/>
    </reaction>
    <physiologicalReaction direction="left-to-right" evidence="8">
        <dbReference type="Rhea" id="RHEA:76160"/>
    </physiologicalReaction>
</comment>
<evidence type="ECO:0000313" key="12">
    <source>
        <dbReference type="Proteomes" id="UP000198538"/>
    </source>
</evidence>
<evidence type="ECO:0000256" key="10">
    <source>
        <dbReference type="HAMAP-Rule" id="MF_00454"/>
    </source>
</evidence>
<dbReference type="NCBIfam" id="TIGR00494">
    <property type="entry name" value="crcB"/>
    <property type="match status" value="1"/>
</dbReference>
<keyword evidence="12" id="KW-1185">Reference proteome</keyword>
<keyword evidence="10" id="KW-0915">Sodium</keyword>
<name>A0A1G5BST8_9BACL</name>
<keyword evidence="3 10" id="KW-0812">Transmembrane</keyword>
<organism evidence="11 12">
    <name type="scientific">Paenibacillus polysaccharolyticus</name>
    <dbReference type="NCBI Taxonomy" id="582692"/>
    <lineage>
        <taxon>Bacteria</taxon>
        <taxon>Bacillati</taxon>
        <taxon>Bacillota</taxon>
        <taxon>Bacilli</taxon>
        <taxon>Bacillales</taxon>
        <taxon>Paenibacillaceae</taxon>
        <taxon>Paenibacillus</taxon>
    </lineage>
</organism>
<reference evidence="12" key="1">
    <citation type="submission" date="2016-10" db="EMBL/GenBank/DDBJ databases">
        <authorList>
            <person name="Varghese N."/>
            <person name="Submissions S."/>
        </authorList>
    </citation>
    <scope>NUCLEOTIDE SEQUENCE [LARGE SCALE GENOMIC DNA]</scope>
    <source>
        <strain evidence="12">BL9</strain>
    </source>
</reference>
<comment type="subcellular location">
    <subcellularLocation>
        <location evidence="1 10">Cell membrane</location>
        <topology evidence="1 10">Multi-pass membrane protein</topology>
    </subcellularLocation>
</comment>
<dbReference type="STRING" id="582692.SAMN05720606_101485"/>
<evidence type="ECO:0000256" key="2">
    <source>
        <dbReference type="ARBA" id="ARBA00022475"/>
    </source>
</evidence>
<evidence type="ECO:0000256" key="5">
    <source>
        <dbReference type="ARBA" id="ARBA00023136"/>
    </source>
</evidence>
<dbReference type="AlphaFoldDB" id="A0A1G5BST8"/>
<keyword evidence="4 10" id="KW-1133">Transmembrane helix</keyword>
<keyword evidence="5 10" id="KW-0472">Membrane</keyword>
<keyword evidence="2 10" id="KW-1003">Cell membrane</keyword>
<feature type="transmembrane region" description="Helical" evidence="10">
    <location>
        <begin position="94"/>
        <end position="117"/>
    </location>
</feature>
<keyword evidence="10" id="KW-0406">Ion transport</keyword>
<evidence type="ECO:0000256" key="9">
    <source>
        <dbReference type="ARBA" id="ARBA00049940"/>
    </source>
</evidence>
<dbReference type="Pfam" id="PF02537">
    <property type="entry name" value="CRCB"/>
    <property type="match status" value="1"/>
</dbReference>
<keyword evidence="6 10" id="KW-0407">Ion channel</keyword>
<protein>
    <recommendedName>
        <fullName evidence="10">Fluoride-specific ion channel FluC</fullName>
    </recommendedName>
</protein>
<dbReference type="GO" id="GO:0046872">
    <property type="term" value="F:metal ion binding"/>
    <property type="evidence" value="ECO:0007669"/>
    <property type="project" value="UniProtKB-KW"/>
</dbReference>
<evidence type="ECO:0000256" key="3">
    <source>
        <dbReference type="ARBA" id="ARBA00022692"/>
    </source>
</evidence>
<dbReference type="InterPro" id="IPR003691">
    <property type="entry name" value="FluC"/>
</dbReference>
<dbReference type="GO" id="GO:0005886">
    <property type="term" value="C:plasma membrane"/>
    <property type="evidence" value="ECO:0007669"/>
    <property type="project" value="UniProtKB-SubCell"/>
</dbReference>
<feature type="binding site" evidence="10">
    <location>
        <position position="75"/>
    </location>
    <ligand>
        <name>Na(+)</name>
        <dbReference type="ChEBI" id="CHEBI:29101"/>
        <note>structural</note>
    </ligand>
</feature>
<comment type="similarity">
    <text evidence="7 10">Belongs to the fluoride channel Fluc/FEX (TC 1.A.43) family.</text>
</comment>
<evidence type="ECO:0000256" key="8">
    <source>
        <dbReference type="ARBA" id="ARBA00035585"/>
    </source>
</evidence>
<dbReference type="RefSeq" id="WP_090915554.1">
    <property type="nucleotide sequence ID" value="NZ_FMVM01000001.1"/>
</dbReference>
<feature type="binding site" evidence="10">
    <location>
        <position position="72"/>
    </location>
    <ligand>
        <name>Na(+)</name>
        <dbReference type="ChEBI" id="CHEBI:29101"/>
        <note>structural</note>
    </ligand>
</feature>
<keyword evidence="10" id="KW-0813">Transport</keyword>
<dbReference type="PANTHER" id="PTHR28259">
    <property type="entry name" value="FLUORIDE EXPORT PROTEIN 1-RELATED"/>
    <property type="match status" value="1"/>
</dbReference>
<feature type="transmembrane region" description="Helical" evidence="10">
    <location>
        <begin position="63"/>
        <end position="82"/>
    </location>
</feature>
<dbReference type="HAMAP" id="MF_00454">
    <property type="entry name" value="FluC"/>
    <property type="match status" value="1"/>
</dbReference>
<gene>
    <name evidence="10" type="primary">fluC</name>
    <name evidence="10" type="synonym">crcB</name>
    <name evidence="11" type="ORF">SAMN05720606_101485</name>
</gene>
<feature type="transmembrane region" description="Helical" evidence="10">
    <location>
        <begin position="30"/>
        <end position="51"/>
    </location>
</feature>
<proteinExistence type="inferred from homology"/>
<dbReference type="GO" id="GO:0062054">
    <property type="term" value="F:fluoride channel activity"/>
    <property type="evidence" value="ECO:0007669"/>
    <property type="project" value="UniProtKB-UniRule"/>
</dbReference>
<evidence type="ECO:0000256" key="4">
    <source>
        <dbReference type="ARBA" id="ARBA00022989"/>
    </source>
</evidence>
<evidence type="ECO:0000256" key="7">
    <source>
        <dbReference type="ARBA" id="ARBA00035120"/>
    </source>
</evidence>
<evidence type="ECO:0000313" key="11">
    <source>
        <dbReference type="EMBL" id="SCX92980.1"/>
    </source>
</evidence>
<dbReference type="PANTHER" id="PTHR28259:SF1">
    <property type="entry name" value="FLUORIDE EXPORT PROTEIN 1-RELATED"/>
    <property type="match status" value="1"/>
</dbReference>
<evidence type="ECO:0000256" key="1">
    <source>
        <dbReference type="ARBA" id="ARBA00004651"/>
    </source>
</evidence>
<dbReference type="EMBL" id="FMVM01000001">
    <property type="protein sequence ID" value="SCX92980.1"/>
    <property type="molecule type" value="Genomic_DNA"/>
</dbReference>
<comment type="activity regulation">
    <text evidence="10">Na(+) is not transported, but it plays an essential structural role and its presence is essential for fluoride channel function.</text>
</comment>